<evidence type="ECO:0000259" key="3">
    <source>
        <dbReference type="Pfam" id="PF08338"/>
    </source>
</evidence>
<feature type="domain" description="DUF1731" evidence="3">
    <location>
        <begin position="386"/>
        <end position="433"/>
    </location>
</feature>
<keyword evidence="5" id="KW-1185">Reference proteome</keyword>
<evidence type="ECO:0000313" key="5">
    <source>
        <dbReference type="Proteomes" id="UP000594586"/>
    </source>
</evidence>
<dbReference type="CDD" id="cd07820">
    <property type="entry name" value="SRPBCC_3"/>
    <property type="match status" value="1"/>
</dbReference>
<name>A0A7T0KLC4_9CORY</name>
<dbReference type="Pfam" id="PF08338">
    <property type="entry name" value="DUF1731"/>
    <property type="match status" value="1"/>
</dbReference>
<dbReference type="PANTHER" id="PTHR11092:SF0">
    <property type="entry name" value="EPIMERASE FAMILY PROTEIN SDR39U1"/>
    <property type="match status" value="1"/>
</dbReference>
<dbReference type="SUPFAM" id="SSF55961">
    <property type="entry name" value="Bet v1-like"/>
    <property type="match status" value="1"/>
</dbReference>
<dbReference type="RefSeq" id="WP_165003947.1">
    <property type="nucleotide sequence ID" value="NZ_CP064955.1"/>
</dbReference>
<organism evidence="4 5">
    <name type="scientific">Corynebacterium qintianiae</name>
    <dbReference type="NCBI Taxonomy" id="2709392"/>
    <lineage>
        <taxon>Bacteria</taxon>
        <taxon>Bacillati</taxon>
        <taxon>Actinomycetota</taxon>
        <taxon>Actinomycetes</taxon>
        <taxon>Mycobacteriales</taxon>
        <taxon>Corynebacteriaceae</taxon>
        <taxon>Corynebacterium</taxon>
    </lineage>
</organism>
<dbReference type="SUPFAM" id="SSF51735">
    <property type="entry name" value="NAD(P)-binding Rossmann-fold domains"/>
    <property type="match status" value="1"/>
</dbReference>
<proteinExistence type="inferred from homology"/>
<accession>A0A7T0KLC4</accession>
<sequence length="448" mass="47803">MSLTASHFVPTPVDEVWRWHTRPGAVVRLTPPFMPMRPIRQARSLADGTTVFALPARQRWVAEHDPNGFREGHSFRDTVVNQPFRGATRWVHTHSFEDASGMGTRITDTIDTRVPGFLLARAVAYRQRQLIGDVEFLSSLPATRPLTVAVTGASGLVGTALSAQLTTAGHTVVPLTRGAETAAGARYWDVDAPAPDLLRGVDAVVHLAGESIMGRFTAEKKRRIEDSRVGPTKHLARLAADSGISTFISASGVGYYGTDAGGREHDEGDQRGAGFLAGVCERWEEASRAEGMRTVNVRTGLALSGAGGLLPLLKLSASTGLGARFGAGKFWMSWISLDDLTDIYIRALVDTSVEGPVNATAPNPVTNEEFSATLTSLLHRPDVVSIPRFAPAALLGRQGADELALADQRVIPSAALAAGARMRYPTLLSALAHELGREALVEPAVSGP</sequence>
<reference evidence="4 5" key="1">
    <citation type="submission" date="2020-11" db="EMBL/GenBank/DDBJ databases">
        <title>Corynebacterium sp. MC1420.</title>
        <authorList>
            <person name="Zhou J."/>
        </authorList>
    </citation>
    <scope>NUCLEOTIDE SEQUENCE [LARGE SCALE GENOMIC DNA]</scope>
    <source>
        <strain evidence="4 5">MC1420</strain>
    </source>
</reference>
<dbReference type="Gene3D" id="3.30.530.20">
    <property type="match status" value="1"/>
</dbReference>
<dbReference type="Pfam" id="PF01370">
    <property type="entry name" value="Epimerase"/>
    <property type="match status" value="1"/>
</dbReference>
<dbReference type="InterPro" id="IPR010099">
    <property type="entry name" value="SDR39U1"/>
</dbReference>
<dbReference type="NCBIfam" id="TIGR01777">
    <property type="entry name" value="yfcH"/>
    <property type="match status" value="1"/>
</dbReference>
<dbReference type="Gene3D" id="3.40.50.720">
    <property type="entry name" value="NAD(P)-binding Rossmann-like Domain"/>
    <property type="match status" value="1"/>
</dbReference>
<dbReference type="Proteomes" id="UP000594586">
    <property type="component" value="Chromosome"/>
</dbReference>
<dbReference type="PANTHER" id="PTHR11092">
    <property type="entry name" value="SUGAR NUCLEOTIDE EPIMERASE RELATED"/>
    <property type="match status" value="1"/>
</dbReference>
<dbReference type="InterPro" id="IPR036291">
    <property type="entry name" value="NAD(P)-bd_dom_sf"/>
</dbReference>
<dbReference type="InterPro" id="IPR023393">
    <property type="entry name" value="START-like_dom_sf"/>
</dbReference>
<dbReference type="AlphaFoldDB" id="A0A7T0KLC4"/>
<evidence type="ECO:0000259" key="2">
    <source>
        <dbReference type="Pfam" id="PF01370"/>
    </source>
</evidence>
<evidence type="ECO:0000313" key="4">
    <source>
        <dbReference type="EMBL" id="QPK82434.1"/>
    </source>
</evidence>
<dbReference type="EMBL" id="CP064955">
    <property type="protein sequence ID" value="QPK82434.1"/>
    <property type="molecule type" value="Genomic_DNA"/>
</dbReference>
<protein>
    <submittedName>
        <fullName evidence="4">TIGR01777 family protein</fullName>
    </submittedName>
</protein>
<feature type="domain" description="NAD-dependent epimerase/dehydratase" evidence="2">
    <location>
        <begin position="148"/>
        <end position="350"/>
    </location>
</feature>
<evidence type="ECO:0000256" key="1">
    <source>
        <dbReference type="ARBA" id="ARBA00009353"/>
    </source>
</evidence>
<dbReference type="InterPro" id="IPR013549">
    <property type="entry name" value="DUF1731"/>
</dbReference>
<dbReference type="KEGG" id="cqn:G7Y29_05860"/>
<dbReference type="InterPro" id="IPR001509">
    <property type="entry name" value="Epimerase_deHydtase"/>
</dbReference>
<gene>
    <name evidence="4" type="ORF">G7Y29_05860</name>
</gene>
<comment type="similarity">
    <text evidence="1">Belongs to the NAD(P)-dependent epimerase/dehydratase family. SDR39U1 subfamily.</text>
</comment>